<dbReference type="SUPFAM" id="SSF55729">
    <property type="entry name" value="Acyl-CoA N-acyltransferases (Nat)"/>
    <property type="match status" value="1"/>
</dbReference>
<keyword evidence="3" id="KW-1185">Reference proteome</keyword>
<dbReference type="Gene3D" id="3.40.630.30">
    <property type="match status" value="1"/>
</dbReference>
<evidence type="ECO:0000313" key="3">
    <source>
        <dbReference type="Proteomes" id="UP000231658"/>
    </source>
</evidence>
<sequence length="146" mass="16882">MKKWNVQTNTRFLKAKNITELYNNVWSADGFEYDISFETFDKMFSQGCYGFFVFEEQKLIGMARVFSDDVMTSWVAEVIVHPSWQKKGVGSALTDAVKRRFSHTSIYLESLLHNEEFFVKNGIKPQSKLVSCSRPSAKVLKMRQAC</sequence>
<dbReference type="CDD" id="cd04301">
    <property type="entry name" value="NAT_SF"/>
    <property type="match status" value="1"/>
</dbReference>
<dbReference type="Proteomes" id="UP000231658">
    <property type="component" value="Unassembled WGS sequence"/>
</dbReference>
<dbReference type="PROSITE" id="PS51186">
    <property type="entry name" value="GNAT"/>
    <property type="match status" value="1"/>
</dbReference>
<evidence type="ECO:0000259" key="1">
    <source>
        <dbReference type="PROSITE" id="PS51186"/>
    </source>
</evidence>
<dbReference type="AlphaFoldDB" id="A0A1C3RK52"/>
<dbReference type="GO" id="GO:0016747">
    <property type="term" value="F:acyltransferase activity, transferring groups other than amino-acyl groups"/>
    <property type="evidence" value="ECO:0007669"/>
    <property type="project" value="InterPro"/>
</dbReference>
<dbReference type="EMBL" id="FLYE01000045">
    <property type="protein sequence ID" value="SCA57607.1"/>
    <property type="molecule type" value="Genomic_DNA"/>
</dbReference>
<dbReference type="Pfam" id="PF00583">
    <property type="entry name" value="Acetyltransf_1"/>
    <property type="match status" value="1"/>
</dbReference>
<dbReference type="InterPro" id="IPR016181">
    <property type="entry name" value="Acyl_CoA_acyltransferase"/>
</dbReference>
<dbReference type="InterPro" id="IPR000182">
    <property type="entry name" value="GNAT_dom"/>
</dbReference>
<protein>
    <recommendedName>
        <fullName evidence="1">N-acetyltransferase domain-containing protein</fullName>
    </recommendedName>
</protein>
<reference evidence="2 3" key="1">
    <citation type="submission" date="2016-07" db="EMBL/GenBank/DDBJ databases">
        <authorList>
            <person name="Lefevre C.T."/>
        </authorList>
    </citation>
    <scope>NUCLEOTIDE SEQUENCE [LARGE SCALE GENOMIC DNA]</scope>
    <source>
        <strain evidence="2">PR1</strain>
    </source>
</reference>
<proteinExistence type="predicted"/>
<evidence type="ECO:0000313" key="2">
    <source>
        <dbReference type="EMBL" id="SCA57607.1"/>
    </source>
</evidence>
<dbReference type="RefSeq" id="WP_069189623.1">
    <property type="nucleotide sequence ID" value="NZ_FLYE01000045.1"/>
</dbReference>
<accession>A0A1C3RK52</accession>
<organism evidence="2 3">
    <name type="scientific">Candidatus Terasakiella magnetica</name>
    <dbReference type="NCBI Taxonomy" id="1867952"/>
    <lineage>
        <taxon>Bacteria</taxon>
        <taxon>Pseudomonadati</taxon>
        <taxon>Pseudomonadota</taxon>
        <taxon>Alphaproteobacteria</taxon>
        <taxon>Rhodospirillales</taxon>
        <taxon>Terasakiellaceae</taxon>
        <taxon>Terasakiella</taxon>
    </lineage>
</organism>
<gene>
    <name evidence="2" type="ORF">MTBPR1_60120</name>
</gene>
<name>A0A1C3RK52_9PROT</name>
<feature type="domain" description="N-acetyltransferase" evidence="1">
    <location>
        <begin position="8"/>
        <end position="146"/>
    </location>
</feature>
<dbReference type="OrthoDB" id="7925327at2"/>
<dbReference type="STRING" id="1867952.MTBPR1_60120"/>